<gene>
    <name evidence="2" type="ORF">MNAN1_002149</name>
</gene>
<proteinExistence type="predicted"/>
<protein>
    <submittedName>
        <fullName evidence="2">Uncharacterized protein</fullName>
    </submittedName>
</protein>
<evidence type="ECO:0000313" key="3">
    <source>
        <dbReference type="Proteomes" id="UP001213623"/>
    </source>
</evidence>
<reference evidence="2" key="1">
    <citation type="submission" date="2023-03" db="EMBL/GenBank/DDBJ databases">
        <title>Mating type loci evolution in Malassezia.</title>
        <authorList>
            <person name="Coelho M.A."/>
        </authorList>
    </citation>
    <scope>NUCLEOTIDE SEQUENCE</scope>
    <source>
        <strain evidence="2">CBS 9557</strain>
    </source>
</reference>
<dbReference type="EMBL" id="CP119894">
    <property type="protein sequence ID" value="WFD27153.1"/>
    <property type="molecule type" value="Genomic_DNA"/>
</dbReference>
<organism evidence="2 3">
    <name type="scientific">Malassezia nana</name>
    <dbReference type="NCBI Taxonomy" id="180528"/>
    <lineage>
        <taxon>Eukaryota</taxon>
        <taxon>Fungi</taxon>
        <taxon>Dikarya</taxon>
        <taxon>Basidiomycota</taxon>
        <taxon>Ustilaginomycotina</taxon>
        <taxon>Malasseziomycetes</taxon>
        <taxon>Malasseziales</taxon>
        <taxon>Malasseziaceae</taxon>
        <taxon>Malassezia</taxon>
    </lineage>
</organism>
<dbReference type="AlphaFoldDB" id="A0AAF0EML6"/>
<evidence type="ECO:0000313" key="2">
    <source>
        <dbReference type="EMBL" id="WFD27153.1"/>
    </source>
</evidence>
<keyword evidence="3" id="KW-1185">Reference proteome</keyword>
<dbReference type="Proteomes" id="UP001213623">
    <property type="component" value="Chromosome 3"/>
</dbReference>
<feature type="region of interest" description="Disordered" evidence="1">
    <location>
        <begin position="64"/>
        <end position="96"/>
    </location>
</feature>
<sequence>MSLAPPTACAPEEYARRLSAVAMTAWRDRRMKLARPAGSSRAHGLPPRTSDTLSIHELGCSIDAQKRSSAGRHDTLASSDNEERSQPMVNADMDDSDGPMLIECDYGMLLVYPVHLPRKSGPDERRRIRRLLRPPPSQQGSRRPSFAHSSCSLSGETSSAKSVLQNLRSATSTDEPGDAVCSTEDDTDLESLRSEHALKTNTSSLILVLNADASSISTLWQQARAFAECSRTGSPPWALQGHLEP</sequence>
<feature type="compositionally biased region" description="Basic and acidic residues" evidence="1">
    <location>
        <begin position="71"/>
        <end position="85"/>
    </location>
</feature>
<feature type="region of interest" description="Disordered" evidence="1">
    <location>
        <begin position="132"/>
        <end position="188"/>
    </location>
</feature>
<evidence type="ECO:0000256" key="1">
    <source>
        <dbReference type="SAM" id="MobiDB-lite"/>
    </source>
</evidence>
<feature type="compositionally biased region" description="Polar residues" evidence="1">
    <location>
        <begin position="147"/>
        <end position="174"/>
    </location>
</feature>
<accession>A0AAF0EML6</accession>
<name>A0AAF0EML6_9BASI</name>